<dbReference type="GO" id="GO:0005524">
    <property type="term" value="F:ATP binding"/>
    <property type="evidence" value="ECO:0007669"/>
    <property type="project" value="UniProtKB-KW"/>
</dbReference>
<dbReference type="AlphaFoldDB" id="A0A9D1HA05"/>
<protein>
    <recommendedName>
        <fullName evidence="3">Cell division ATP-binding protein FtsE</fullName>
    </recommendedName>
</protein>
<dbReference type="PROSITE" id="PS00211">
    <property type="entry name" value="ABC_TRANSPORTER_1"/>
    <property type="match status" value="1"/>
</dbReference>
<dbReference type="InterPro" id="IPR003593">
    <property type="entry name" value="AAA+_ATPase"/>
</dbReference>
<dbReference type="PROSITE" id="PS50893">
    <property type="entry name" value="ABC_TRANSPORTER_2"/>
    <property type="match status" value="1"/>
</dbReference>
<evidence type="ECO:0000256" key="1">
    <source>
        <dbReference type="ARBA" id="ARBA00002579"/>
    </source>
</evidence>
<evidence type="ECO:0000259" key="7">
    <source>
        <dbReference type="PROSITE" id="PS50893"/>
    </source>
</evidence>
<dbReference type="SMART" id="SM00382">
    <property type="entry name" value="AAA"/>
    <property type="match status" value="1"/>
</dbReference>
<dbReference type="Pfam" id="PF00005">
    <property type="entry name" value="ABC_tran"/>
    <property type="match status" value="1"/>
</dbReference>
<dbReference type="PANTHER" id="PTHR24220">
    <property type="entry name" value="IMPORT ATP-BINDING PROTEIN"/>
    <property type="match status" value="1"/>
</dbReference>
<dbReference type="SUPFAM" id="SSF52540">
    <property type="entry name" value="P-loop containing nucleoside triphosphate hydrolases"/>
    <property type="match status" value="1"/>
</dbReference>
<accession>A0A9D1HA05</accession>
<comment type="similarity">
    <text evidence="2">Belongs to the ABC transporter superfamily.</text>
</comment>
<proteinExistence type="inferred from homology"/>
<reference evidence="8" key="1">
    <citation type="submission" date="2020-10" db="EMBL/GenBank/DDBJ databases">
        <authorList>
            <person name="Gilroy R."/>
        </authorList>
    </citation>
    <scope>NUCLEOTIDE SEQUENCE</scope>
    <source>
        <strain evidence="8">1383</strain>
    </source>
</reference>
<gene>
    <name evidence="8" type="ORF">IAC44_04865</name>
</gene>
<reference evidence="8" key="2">
    <citation type="journal article" date="2021" name="PeerJ">
        <title>Extensive microbial diversity within the chicken gut microbiome revealed by metagenomics and culture.</title>
        <authorList>
            <person name="Gilroy R."/>
            <person name="Ravi A."/>
            <person name="Getino M."/>
            <person name="Pursley I."/>
            <person name="Horton D.L."/>
            <person name="Alikhan N.F."/>
            <person name="Baker D."/>
            <person name="Gharbi K."/>
            <person name="Hall N."/>
            <person name="Watson M."/>
            <person name="Adriaenssens E.M."/>
            <person name="Foster-Nyarko E."/>
            <person name="Jarju S."/>
            <person name="Secka A."/>
            <person name="Antonio M."/>
            <person name="Oren A."/>
            <person name="Chaudhuri R.R."/>
            <person name="La Ragione R."/>
            <person name="Hildebrand F."/>
            <person name="Pallen M.J."/>
        </authorList>
    </citation>
    <scope>NUCLEOTIDE SEQUENCE</scope>
    <source>
        <strain evidence="8">1383</strain>
    </source>
</reference>
<dbReference type="InterPro" id="IPR003439">
    <property type="entry name" value="ABC_transporter-like_ATP-bd"/>
</dbReference>
<dbReference type="InterPro" id="IPR015854">
    <property type="entry name" value="ABC_transpr_LolD-like"/>
</dbReference>
<evidence type="ECO:0000313" key="8">
    <source>
        <dbReference type="EMBL" id="HIT98153.1"/>
    </source>
</evidence>
<dbReference type="Proteomes" id="UP000824161">
    <property type="component" value="Unassembled WGS sequence"/>
</dbReference>
<dbReference type="InterPro" id="IPR017871">
    <property type="entry name" value="ABC_transporter-like_CS"/>
</dbReference>
<dbReference type="GO" id="GO:0005886">
    <property type="term" value="C:plasma membrane"/>
    <property type="evidence" value="ECO:0007669"/>
    <property type="project" value="TreeGrafter"/>
</dbReference>
<dbReference type="InterPro" id="IPR027417">
    <property type="entry name" value="P-loop_NTPase"/>
</dbReference>
<comment type="function">
    <text evidence="1">Part of the ABC transporter FtsEX involved in cellular division. Important for assembly or stability of the septal ring.</text>
</comment>
<evidence type="ECO:0000256" key="4">
    <source>
        <dbReference type="ARBA" id="ARBA00022741"/>
    </source>
</evidence>
<evidence type="ECO:0000256" key="5">
    <source>
        <dbReference type="ARBA" id="ARBA00022840"/>
    </source>
</evidence>
<comment type="caution">
    <text evidence="8">The sequence shown here is derived from an EMBL/GenBank/DDBJ whole genome shotgun (WGS) entry which is preliminary data.</text>
</comment>
<evidence type="ECO:0000256" key="2">
    <source>
        <dbReference type="ARBA" id="ARBA00005417"/>
    </source>
</evidence>
<dbReference type="FunFam" id="3.40.50.300:FF:000056">
    <property type="entry name" value="Cell division ATP-binding protein FtsE"/>
    <property type="match status" value="1"/>
</dbReference>
<dbReference type="Gene3D" id="3.40.50.300">
    <property type="entry name" value="P-loop containing nucleotide triphosphate hydrolases"/>
    <property type="match status" value="1"/>
</dbReference>
<dbReference type="PANTHER" id="PTHR24220:SF470">
    <property type="entry name" value="CELL DIVISION ATP-BINDING PROTEIN FTSE"/>
    <property type="match status" value="1"/>
</dbReference>
<dbReference type="GO" id="GO:0016887">
    <property type="term" value="F:ATP hydrolysis activity"/>
    <property type="evidence" value="ECO:0007669"/>
    <property type="project" value="InterPro"/>
</dbReference>
<evidence type="ECO:0000256" key="3">
    <source>
        <dbReference type="ARBA" id="ARBA00020019"/>
    </source>
</evidence>
<evidence type="ECO:0000256" key="6">
    <source>
        <dbReference type="SAM" id="MobiDB-lite"/>
    </source>
</evidence>
<dbReference type="GO" id="GO:0022857">
    <property type="term" value="F:transmembrane transporter activity"/>
    <property type="evidence" value="ECO:0007669"/>
    <property type="project" value="TreeGrafter"/>
</dbReference>
<evidence type="ECO:0000313" key="9">
    <source>
        <dbReference type="Proteomes" id="UP000824161"/>
    </source>
</evidence>
<dbReference type="EMBL" id="DVLY01000114">
    <property type="protein sequence ID" value="HIT98153.1"/>
    <property type="molecule type" value="Genomic_DNA"/>
</dbReference>
<keyword evidence="5 8" id="KW-0067">ATP-binding</keyword>
<sequence length="260" mass="28962">MDAQAAAPEQNEVPTGAKQQQAQRPAEDLVWIDTPGIGQRGGIIIKDLRLSIKNGEFVYLIGKTGSGKSTLLRLLYGDVPLTAGVGRVAGFDLRRLDEESIPYLRRRLGIVFQDFQLLSDRNVYQNLAFVLRATGWRDETKIKERILEVLRNVGMQGTQDKFTYELSGGEQQRIAVARALLNEPELIIADEPTGNLDPNTSAEILRLLLDINHRQGTAVVMATHDYTMILKFPSRTVKIDGGTLHEVQKKTAEPSDRAKE</sequence>
<organism evidence="8 9">
    <name type="scientific">Candidatus Merdimorpha stercoravium</name>
    <dbReference type="NCBI Taxonomy" id="2840863"/>
    <lineage>
        <taxon>Bacteria</taxon>
        <taxon>Pseudomonadati</taxon>
        <taxon>Bacteroidota</taxon>
        <taxon>Flavobacteriia</taxon>
        <taxon>Flavobacteriales</taxon>
        <taxon>Candidatus Merdimorpha</taxon>
    </lineage>
</organism>
<name>A0A9D1HA05_9FLAO</name>
<feature type="region of interest" description="Disordered" evidence="6">
    <location>
        <begin position="1"/>
        <end position="25"/>
    </location>
</feature>
<feature type="domain" description="ABC transporter" evidence="7">
    <location>
        <begin position="24"/>
        <end position="260"/>
    </location>
</feature>
<keyword evidence="4" id="KW-0547">Nucleotide-binding</keyword>